<dbReference type="InterPro" id="IPR029058">
    <property type="entry name" value="AB_hydrolase_fold"/>
</dbReference>
<dbReference type="EMBL" id="OW152822">
    <property type="protein sequence ID" value="CAH2037119.1"/>
    <property type="molecule type" value="Genomic_DNA"/>
</dbReference>
<gene>
    <name evidence="6" type="ORF">IPOD504_LOCUS1028</name>
</gene>
<keyword evidence="7" id="KW-1185">Reference proteome</keyword>
<reference evidence="6" key="1">
    <citation type="submission" date="2022-03" db="EMBL/GenBank/DDBJ databases">
        <authorList>
            <person name="Martin H S."/>
        </authorList>
    </citation>
    <scope>NUCLEOTIDE SEQUENCE</scope>
</reference>
<sequence length="304" mass="33812">MLTGNHNKELVLDVTDTLVYLYDFKNNVNVSYKIDRFVDGLSGVNNLDSTRKLAFFVPGYKSNINKQTEEKIRQTFRDDFETYLIIIDHSVYTSSKDGVRDSYERSVMYTYHLGIALGKLLADIHNKGFPSNKIHCIGHSLGAQMLGYAGTVYTSITSQKIWRITGIDPAGPCFSNSFIEDQIRSGVANYVEVYHCNGGELGTTSVLADTDFFVNNGRKQPGCHEGLIPGYGASEAAKCSHKACVRLWAETVRHPGWYTAWRCDSYKMFSKGKCARNDVTVAGYTNPGNATGAFYADTETYGVI</sequence>
<name>A0ABN8HSB3_9NEOP</name>
<keyword evidence="3" id="KW-0964">Secreted</keyword>
<dbReference type="PANTHER" id="PTHR11610:SF173">
    <property type="entry name" value="LIPASE DOMAIN-CONTAINING PROTEIN-RELATED"/>
    <property type="match status" value="1"/>
</dbReference>
<dbReference type="SUPFAM" id="SSF53474">
    <property type="entry name" value="alpha/beta-Hydrolases"/>
    <property type="match status" value="1"/>
</dbReference>
<feature type="non-terminal residue" evidence="6">
    <location>
        <position position="304"/>
    </location>
</feature>
<dbReference type="InterPro" id="IPR013818">
    <property type="entry name" value="Lipase"/>
</dbReference>
<evidence type="ECO:0000313" key="7">
    <source>
        <dbReference type="Proteomes" id="UP000837857"/>
    </source>
</evidence>
<organism evidence="6 7">
    <name type="scientific">Iphiclides podalirius</name>
    <name type="common">scarce swallowtail</name>
    <dbReference type="NCBI Taxonomy" id="110791"/>
    <lineage>
        <taxon>Eukaryota</taxon>
        <taxon>Metazoa</taxon>
        <taxon>Ecdysozoa</taxon>
        <taxon>Arthropoda</taxon>
        <taxon>Hexapoda</taxon>
        <taxon>Insecta</taxon>
        <taxon>Pterygota</taxon>
        <taxon>Neoptera</taxon>
        <taxon>Endopterygota</taxon>
        <taxon>Lepidoptera</taxon>
        <taxon>Glossata</taxon>
        <taxon>Ditrysia</taxon>
        <taxon>Papilionoidea</taxon>
        <taxon>Papilionidae</taxon>
        <taxon>Papilioninae</taxon>
        <taxon>Iphiclides</taxon>
    </lineage>
</organism>
<accession>A0ABN8HSB3</accession>
<comment type="subcellular location">
    <subcellularLocation>
        <location evidence="1">Secreted</location>
    </subcellularLocation>
</comment>
<evidence type="ECO:0000256" key="1">
    <source>
        <dbReference type="ARBA" id="ARBA00004613"/>
    </source>
</evidence>
<proteinExistence type="inferred from homology"/>
<evidence type="ECO:0000256" key="2">
    <source>
        <dbReference type="ARBA" id="ARBA00010701"/>
    </source>
</evidence>
<evidence type="ECO:0000256" key="3">
    <source>
        <dbReference type="ARBA" id="ARBA00022525"/>
    </source>
</evidence>
<evidence type="ECO:0000256" key="4">
    <source>
        <dbReference type="RuleBase" id="RU004262"/>
    </source>
</evidence>
<dbReference type="PANTHER" id="PTHR11610">
    <property type="entry name" value="LIPASE"/>
    <property type="match status" value="1"/>
</dbReference>
<dbReference type="Pfam" id="PF00151">
    <property type="entry name" value="Lipase"/>
    <property type="match status" value="1"/>
</dbReference>
<dbReference type="Gene3D" id="3.40.50.1820">
    <property type="entry name" value="alpha/beta hydrolase"/>
    <property type="match status" value="1"/>
</dbReference>
<dbReference type="PRINTS" id="PR00821">
    <property type="entry name" value="TAGLIPASE"/>
</dbReference>
<dbReference type="InterPro" id="IPR000734">
    <property type="entry name" value="TAG_lipase"/>
</dbReference>
<evidence type="ECO:0000259" key="5">
    <source>
        <dbReference type="Pfam" id="PF00151"/>
    </source>
</evidence>
<comment type="similarity">
    <text evidence="2 4">Belongs to the AB hydrolase superfamily. Lipase family.</text>
</comment>
<evidence type="ECO:0000313" key="6">
    <source>
        <dbReference type="EMBL" id="CAH2037119.1"/>
    </source>
</evidence>
<dbReference type="Proteomes" id="UP000837857">
    <property type="component" value="Chromosome 10"/>
</dbReference>
<protein>
    <recommendedName>
        <fullName evidence="5">Lipase domain-containing protein</fullName>
    </recommendedName>
</protein>
<feature type="domain" description="Lipase" evidence="5">
    <location>
        <begin position="16"/>
        <end position="275"/>
    </location>
</feature>